<dbReference type="InterPro" id="IPR013901">
    <property type="entry name" value="Anthrone_oxy"/>
</dbReference>
<evidence type="ECO:0000313" key="2">
    <source>
        <dbReference type="EMBL" id="GAA5165022.1"/>
    </source>
</evidence>
<gene>
    <name evidence="2" type="ORF">GCM10023321_54490</name>
</gene>
<accession>A0ABP9QP51</accession>
<dbReference type="Pfam" id="PF08592">
    <property type="entry name" value="Anthrone_oxy"/>
    <property type="match status" value="1"/>
</dbReference>
<dbReference type="Proteomes" id="UP001428817">
    <property type="component" value="Unassembled WGS sequence"/>
</dbReference>
<feature type="transmembrane region" description="Helical" evidence="1">
    <location>
        <begin position="137"/>
        <end position="157"/>
    </location>
</feature>
<protein>
    <submittedName>
        <fullName evidence="2">DUF1772 domain-containing protein</fullName>
    </submittedName>
</protein>
<feature type="transmembrane region" description="Helical" evidence="1">
    <location>
        <begin position="54"/>
        <end position="73"/>
    </location>
</feature>
<evidence type="ECO:0000256" key="1">
    <source>
        <dbReference type="SAM" id="Phobius"/>
    </source>
</evidence>
<comment type="caution">
    <text evidence="2">The sequence shown here is derived from an EMBL/GenBank/DDBJ whole genome shotgun (WGS) entry which is preliminary data.</text>
</comment>
<keyword evidence="1" id="KW-0812">Transmembrane</keyword>
<reference evidence="3" key="1">
    <citation type="journal article" date="2019" name="Int. J. Syst. Evol. Microbiol.">
        <title>The Global Catalogue of Microorganisms (GCM) 10K type strain sequencing project: providing services to taxonomists for standard genome sequencing and annotation.</title>
        <authorList>
            <consortium name="The Broad Institute Genomics Platform"/>
            <consortium name="The Broad Institute Genome Sequencing Center for Infectious Disease"/>
            <person name="Wu L."/>
            <person name="Ma J."/>
        </authorList>
    </citation>
    <scope>NUCLEOTIDE SEQUENCE [LARGE SCALE GENOMIC DNA]</scope>
    <source>
        <strain evidence="3">JCM 18303</strain>
    </source>
</reference>
<keyword evidence="1" id="KW-0472">Membrane</keyword>
<name>A0ABP9QP51_9PSEU</name>
<dbReference type="EMBL" id="BAABJP010000030">
    <property type="protein sequence ID" value="GAA5165022.1"/>
    <property type="molecule type" value="Genomic_DNA"/>
</dbReference>
<sequence>MRTLSLMVATVSMALGAGVFLLYAHTIMPGLGHTDDRTFVAAFQEIDRSVLNPWFIGFSFFGALVFGILAAVLNRGRPALRWILLALALHLVVVVLTVSINVPLNDAIKAAGDPDRIPDLAAVRAAFDEAKWRTWNVVRTLLDLAAFVSLAWALVLHGRSTPAVRPKG</sequence>
<evidence type="ECO:0000313" key="3">
    <source>
        <dbReference type="Proteomes" id="UP001428817"/>
    </source>
</evidence>
<keyword evidence="3" id="KW-1185">Reference proteome</keyword>
<feature type="transmembrane region" description="Helical" evidence="1">
    <location>
        <begin position="80"/>
        <end position="100"/>
    </location>
</feature>
<keyword evidence="1" id="KW-1133">Transmembrane helix</keyword>
<dbReference type="RefSeq" id="WP_185062528.1">
    <property type="nucleotide sequence ID" value="NZ_BAABJP010000030.1"/>
</dbReference>
<proteinExistence type="predicted"/>
<organism evidence="2 3">
    <name type="scientific">Pseudonocardia eucalypti</name>
    <dbReference type="NCBI Taxonomy" id="648755"/>
    <lineage>
        <taxon>Bacteria</taxon>
        <taxon>Bacillati</taxon>
        <taxon>Actinomycetota</taxon>
        <taxon>Actinomycetes</taxon>
        <taxon>Pseudonocardiales</taxon>
        <taxon>Pseudonocardiaceae</taxon>
        <taxon>Pseudonocardia</taxon>
    </lineage>
</organism>